<comment type="catalytic activity">
    <reaction evidence="3">
        <text>an (S)-2-haloacid + H2O = a (2R)-2-hydroxycarboxylate + a halide anion + H(+)</text>
        <dbReference type="Rhea" id="RHEA:11192"/>
        <dbReference type="ChEBI" id="CHEBI:15377"/>
        <dbReference type="ChEBI" id="CHEBI:15378"/>
        <dbReference type="ChEBI" id="CHEBI:16042"/>
        <dbReference type="ChEBI" id="CHEBI:58314"/>
        <dbReference type="ChEBI" id="CHEBI:137405"/>
        <dbReference type="EC" id="3.8.1.2"/>
    </reaction>
</comment>
<dbReference type="CDD" id="cd02588">
    <property type="entry name" value="HAD_L2-DEX"/>
    <property type="match status" value="1"/>
</dbReference>
<sequence length="231" mass="25632">MAKPRAVLFDAYGTLFDVYSVGLRAEQLFPGRGARLAVLWRERQIDYSRLITMSGDPAHYRSFWDLTERALRYAIQALVPQAAERWGDYAEAAASLMNQYRHLSSFPENREVVQALRAQGVVTGILSNGDPEMLGIALRSAGLDGLFDHVISADAVRAFKVSPALYGLGEQATGLPRGQIVFVSSNAWDVLGATWFGYQTLWINRANLPFEQLDTQPTATGTNLRAVLDFF</sequence>
<dbReference type="InterPro" id="IPR006439">
    <property type="entry name" value="HAD-SF_hydro_IA"/>
</dbReference>
<dbReference type="PRINTS" id="PR00413">
    <property type="entry name" value="HADHALOGNASE"/>
</dbReference>
<evidence type="ECO:0000256" key="2">
    <source>
        <dbReference type="ARBA" id="ARBA00022801"/>
    </source>
</evidence>
<dbReference type="NCBIfam" id="TIGR01428">
    <property type="entry name" value="HAD_type_II"/>
    <property type="match status" value="1"/>
</dbReference>
<proteinExistence type="inferred from homology"/>
<dbReference type="Proteomes" id="UP000028878">
    <property type="component" value="Unassembled WGS sequence"/>
</dbReference>
<dbReference type="SFLD" id="SFLDS00003">
    <property type="entry name" value="Haloacid_Dehalogenase"/>
    <property type="match status" value="1"/>
</dbReference>
<dbReference type="InterPro" id="IPR023214">
    <property type="entry name" value="HAD_sf"/>
</dbReference>
<protein>
    <recommendedName>
        <fullName evidence="3">(S)-2-haloacid dehalogenase</fullName>
        <ecNumber evidence="3">3.8.1.2</ecNumber>
    </recommendedName>
    <alternativeName>
        <fullName evidence="3">2-haloalkanoic acid dehalogenase</fullName>
    </alternativeName>
    <alternativeName>
        <fullName evidence="3">Halocarboxylic acid halidohydrolase</fullName>
    </alternativeName>
    <alternativeName>
        <fullName evidence="3">L-2-haloacid dehalogenase</fullName>
    </alternativeName>
</protein>
<dbReference type="RefSeq" id="WP_009520561.1">
    <property type="nucleotide sequence ID" value="NZ_CCAE010000006.1"/>
</dbReference>
<comment type="similarity">
    <text evidence="1 3">Belongs to the HAD-like hydrolase superfamily. S-2-haloalkanoic acid dehalogenase family.</text>
</comment>
<dbReference type="Pfam" id="PF00702">
    <property type="entry name" value="Hydrolase"/>
    <property type="match status" value="1"/>
</dbReference>
<dbReference type="NCBIfam" id="TIGR01493">
    <property type="entry name" value="HAD-SF-IA-v2"/>
    <property type="match status" value="1"/>
</dbReference>
<organism evidence="4 5">
    <name type="scientific">Hydrogenophaga intermedia</name>
    <dbReference type="NCBI Taxonomy" id="65786"/>
    <lineage>
        <taxon>Bacteria</taxon>
        <taxon>Pseudomonadati</taxon>
        <taxon>Pseudomonadota</taxon>
        <taxon>Betaproteobacteria</taxon>
        <taxon>Burkholderiales</taxon>
        <taxon>Comamonadaceae</taxon>
        <taxon>Hydrogenophaga</taxon>
    </lineage>
</organism>
<dbReference type="InterPro" id="IPR023198">
    <property type="entry name" value="PGP-like_dom2"/>
</dbReference>
<dbReference type="SUPFAM" id="SSF56784">
    <property type="entry name" value="HAD-like"/>
    <property type="match status" value="1"/>
</dbReference>
<comment type="function">
    <text evidence="3">Catalyzes the hydrolytic dehalogenation of small (S)-2-haloalkanoic acids to yield the corresponding (R)-2-hydroxyalkanoic acids.</text>
</comment>
<dbReference type="PANTHER" id="PTHR43316:SF3">
    <property type="entry name" value="HALOACID DEHALOGENASE, TYPE II (AFU_ORTHOLOGUE AFUA_2G07750)-RELATED"/>
    <property type="match status" value="1"/>
</dbReference>
<accession>A0A1L1PGH2</accession>
<dbReference type="Gene3D" id="1.10.150.240">
    <property type="entry name" value="Putative phosphatase, domain 2"/>
    <property type="match status" value="1"/>
</dbReference>
<dbReference type="InterPro" id="IPR051540">
    <property type="entry name" value="S-2-haloacid_dehalogenase"/>
</dbReference>
<evidence type="ECO:0000256" key="1">
    <source>
        <dbReference type="ARBA" id="ARBA00008106"/>
    </source>
</evidence>
<dbReference type="Gene3D" id="3.40.50.1000">
    <property type="entry name" value="HAD superfamily/HAD-like"/>
    <property type="match status" value="1"/>
</dbReference>
<dbReference type="SFLD" id="SFLDF00045">
    <property type="entry name" value="2-haloacid_dehalogenase"/>
    <property type="match status" value="1"/>
</dbReference>
<dbReference type="SFLD" id="SFLDG01129">
    <property type="entry name" value="C1.5:_HAD__Beta-PGM__Phosphata"/>
    <property type="match status" value="1"/>
</dbReference>
<dbReference type="GO" id="GO:0018784">
    <property type="term" value="F:(S)-2-haloacid dehalogenase activity"/>
    <property type="evidence" value="ECO:0007669"/>
    <property type="project" value="UniProtKB-UniRule"/>
</dbReference>
<dbReference type="EC" id="3.8.1.2" evidence="3"/>
<dbReference type="InterPro" id="IPR036412">
    <property type="entry name" value="HAD-like_sf"/>
</dbReference>
<dbReference type="PANTHER" id="PTHR43316">
    <property type="entry name" value="HYDROLASE, HALOACID DELAHOGENASE-RELATED"/>
    <property type="match status" value="1"/>
</dbReference>
<gene>
    <name evidence="4" type="ORF">BN948_01317</name>
</gene>
<keyword evidence="5" id="KW-1185">Reference proteome</keyword>
<name>A0A1L1PGH2_HYDIT</name>
<dbReference type="SFLD" id="SFLDG01135">
    <property type="entry name" value="C1.5.6:_HAD__Beta-PGM__Phospha"/>
    <property type="match status" value="1"/>
</dbReference>
<reference evidence="5" key="1">
    <citation type="submission" date="2014-02" db="EMBL/GenBank/DDBJ databases">
        <authorList>
            <person name="Gan H."/>
        </authorList>
    </citation>
    <scope>NUCLEOTIDE SEQUENCE [LARGE SCALE GENOMIC DNA]</scope>
    <source>
        <strain evidence="5">S1</strain>
    </source>
</reference>
<dbReference type="EMBL" id="CCAE010000006">
    <property type="protein sequence ID" value="CDN86899.1"/>
    <property type="molecule type" value="Genomic_DNA"/>
</dbReference>
<evidence type="ECO:0000313" key="5">
    <source>
        <dbReference type="Proteomes" id="UP000028878"/>
    </source>
</evidence>
<dbReference type="AlphaFoldDB" id="A0A1L1PGH2"/>
<dbReference type="InterPro" id="IPR006328">
    <property type="entry name" value="2-HAD"/>
</dbReference>
<evidence type="ECO:0000313" key="4">
    <source>
        <dbReference type="EMBL" id="CDN86899.1"/>
    </source>
</evidence>
<evidence type="ECO:0000256" key="3">
    <source>
        <dbReference type="RuleBase" id="RU368077"/>
    </source>
</evidence>
<keyword evidence="2 3" id="KW-0378">Hydrolase</keyword>
<reference evidence="5" key="2">
    <citation type="submission" date="2014-11" db="EMBL/GenBank/DDBJ databases">
        <title>Draft genome sequence of Hydrogenophaga intermedia S1.</title>
        <authorList>
            <person name="Gan H.M."/>
            <person name="Chew T.H."/>
            <person name="Stolz A."/>
        </authorList>
    </citation>
    <scope>NUCLEOTIDE SEQUENCE [LARGE SCALE GENOMIC DNA]</scope>
    <source>
        <strain evidence="5">S1</strain>
    </source>
</reference>